<evidence type="ECO:0000313" key="3">
    <source>
        <dbReference type="Proteomes" id="UP000071561"/>
    </source>
</evidence>
<evidence type="ECO:0000256" key="1">
    <source>
        <dbReference type="SAM" id="SignalP"/>
    </source>
</evidence>
<feature type="signal peptide" evidence="1">
    <location>
        <begin position="1"/>
        <end position="25"/>
    </location>
</feature>
<dbReference type="KEGG" id="pcm:AY601_1463"/>
<gene>
    <name evidence="2" type="ORF">AY601_1463</name>
</gene>
<evidence type="ECO:0000313" key="2">
    <source>
        <dbReference type="EMBL" id="AMP98380.1"/>
    </source>
</evidence>
<dbReference type="PATRIC" id="fig|188932.3.peg.1521"/>
<protein>
    <submittedName>
        <fullName evidence="2">Uncharacterized protein</fullName>
    </submittedName>
</protein>
<keyword evidence="3" id="KW-1185">Reference proteome</keyword>
<dbReference type="Proteomes" id="UP000071561">
    <property type="component" value="Chromosome"/>
</dbReference>
<name>A0A127VAZ1_9SPHI</name>
<keyword evidence="1" id="KW-0732">Signal</keyword>
<organism evidence="2 3">
    <name type="scientific">Pedobacter cryoconitis</name>
    <dbReference type="NCBI Taxonomy" id="188932"/>
    <lineage>
        <taxon>Bacteria</taxon>
        <taxon>Pseudomonadati</taxon>
        <taxon>Bacteroidota</taxon>
        <taxon>Sphingobacteriia</taxon>
        <taxon>Sphingobacteriales</taxon>
        <taxon>Sphingobacteriaceae</taxon>
        <taxon>Pedobacter</taxon>
    </lineage>
</organism>
<feature type="chain" id="PRO_5007280328" evidence="1">
    <location>
        <begin position="26"/>
        <end position="123"/>
    </location>
</feature>
<sequence length="123" mass="13474" precursor="true">MKKLIILLSMIMLFLQFTPFSQAVAKEKPAVKKDFRILKAILCNYRLTPGGPGIAAPFATLINVTTGETTTTDATGHGGLRLKLMDTIVAKVNIPGQGWFSTTRLYRLEQLGLTLLPDPNITD</sequence>
<reference evidence="2 3" key="1">
    <citation type="submission" date="2016-03" db="EMBL/GenBank/DDBJ databases">
        <title>Complete genome sequence of Pedobacter cryoconitis PAMC 27485.</title>
        <authorList>
            <person name="Lee J."/>
            <person name="Kim O.-S."/>
        </authorList>
    </citation>
    <scope>NUCLEOTIDE SEQUENCE [LARGE SCALE GENOMIC DNA]</scope>
    <source>
        <strain evidence="2 3">PAMC 27485</strain>
    </source>
</reference>
<proteinExistence type="predicted"/>
<accession>A0A127VAZ1</accession>
<dbReference type="AlphaFoldDB" id="A0A127VAZ1"/>
<dbReference type="EMBL" id="CP014504">
    <property type="protein sequence ID" value="AMP98380.1"/>
    <property type="molecule type" value="Genomic_DNA"/>
</dbReference>
<dbReference type="RefSeq" id="WP_068398551.1">
    <property type="nucleotide sequence ID" value="NZ_CP014504.1"/>
</dbReference>